<organism evidence="2 3">
    <name type="scientific">Parahaliea maris</name>
    <dbReference type="NCBI Taxonomy" id="2716870"/>
    <lineage>
        <taxon>Bacteria</taxon>
        <taxon>Pseudomonadati</taxon>
        <taxon>Pseudomonadota</taxon>
        <taxon>Gammaproteobacteria</taxon>
        <taxon>Cellvibrionales</taxon>
        <taxon>Halieaceae</taxon>
        <taxon>Parahaliea</taxon>
    </lineage>
</organism>
<dbReference type="InterPro" id="IPR036457">
    <property type="entry name" value="PPM-type-like_dom_sf"/>
</dbReference>
<dbReference type="CDD" id="cd00143">
    <property type="entry name" value="PP2Cc"/>
    <property type="match status" value="1"/>
</dbReference>
<evidence type="ECO:0000313" key="2">
    <source>
        <dbReference type="EMBL" id="TXS93872.1"/>
    </source>
</evidence>
<name>A0A5C9A1R6_9GAMM</name>
<dbReference type="AlphaFoldDB" id="A0A5C9A1R6"/>
<sequence length="264" mass="28796">MSDTNLQETAAIADRAEADASGGGNALTWHSASRTDVGRVRHINEDAFLDSPEQRLWVVADGLGGHSRGDYASSAVVEQLRAFPRQHSVLANLQDMEARLQVAHEKCLTAFRKHRPGATVAALLAHGSYCFMLWAGDSRIYRLREGVLEQLTQDHSLAQEKFARGELTEQELASHHSAHVLTRGVGTHKNLRLDMRYSPVQQGDRYLLCSDGLYNSLESAAICTAMGQGSPGDACKTLVDLALKHGGRDNITVVIVDADRPDEA</sequence>
<dbReference type="SUPFAM" id="SSF81606">
    <property type="entry name" value="PP2C-like"/>
    <property type="match status" value="1"/>
</dbReference>
<dbReference type="PANTHER" id="PTHR47992">
    <property type="entry name" value="PROTEIN PHOSPHATASE"/>
    <property type="match status" value="1"/>
</dbReference>
<dbReference type="RefSeq" id="WP_148068214.1">
    <property type="nucleotide sequence ID" value="NZ_VRZA01000003.1"/>
</dbReference>
<reference evidence="2 3" key="1">
    <citation type="submission" date="2019-08" db="EMBL/GenBank/DDBJ databases">
        <title>Parahaliea maris sp. nov., isolated from the surface seawater.</title>
        <authorList>
            <person name="Liu Y."/>
        </authorList>
    </citation>
    <scope>NUCLEOTIDE SEQUENCE [LARGE SCALE GENOMIC DNA]</scope>
    <source>
        <strain evidence="2 3">HSLHS9</strain>
    </source>
</reference>
<evidence type="ECO:0000313" key="3">
    <source>
        <dbReference type="Proteomes" id="UP000321039"/>
    </source>
</evidence>
<evidence type="ECO:0000259" key="1">
    <source>
        <dbReference type="PROSITE" id="PS51746"/>
    </source>
</evidence>
<dbReference type="Pfam" id="PF13672">
    <property type="entry name" value="PP2C_2"/>
    <property type="match status" value="1"/>
</dbReference>
<protein>
    <submittedName>
        <fullName evidence="2">Serine/threonine-protein phosphatase</fullName>
    </submittedName>
</protein>
<comment type="caution">
    <text evidence="2">The sequence shown here is derived from an EMBL/GenBank/DDBJ whole genome shotgun (WGS) entry which is preliminary data.</text>
</comment>
<dbReference type="SMART" id="SM00332">
    <property type="entry name" value="PP2Cc"/>
    <property type="match status" value="1"/>
</dbReference>
<dbReference type="GO" id="GO:0004722">
    <property type="term" value="F:protein serine/threonine phosphatase activity"/>
    <property type="evidence" value="ECO:0007669"/>
    <property type="project" value="InterPro"/>
</dbReference>
<dbReference type="InterPro" id="IPR015655">
    <property type="entry name" value="PP2C"/>
</dbReference>
<feature type="domain" description="PPM-type phosphatase" evidence="1">
    <location>
        <begin position="30"/>
        <end position="258"/>
    </location>
</feature>
<keyword evidence="3" id="KW-1185">Reference proteome</keyword>
<dbReference type="InterPro" id="IPR001932">
    <property type="entry name" value="PPM-type_phosphatase-like_dom"/>
</dbReference>
<gene>
    <name evidence="2" type="ORF">FV139_09580</name>
</gene>
<dbReference type="SMART" id="SM00331">
    <property type="entry name" value="PP2C_SIG"/>
    <property type="match status" value="1"/>
</dbReference>
<dbReference type="EMBL" id="VRZA01000003">
    <property type="protein sequence ID" value="TXS93872.1"/>
    <property type="molecule type" value="Genomic_DNA"/>
</dbReference>
<accession>A0A5C9A1R6</accession>
<dbReference type="Gene3D" id="3.60.40.10">
    <property type="entry name" value="PPM-type phosphatase domain"/>
    <property type="match status" value="1"/>
</dbReference>
<proteinExistence type="predicted"/>
<dbReference type="PROSITE" id="PS51746">
    <property type="entry name" value="PPM_2"/>
    <property type="match status" value="1"/>
</dbReference>
<dbReference type="Proteomes" id="UP000321039">
    <property type="component" value="Unassembled WGS sequence"/>
</dbReference>